<reference evidence="2" key="7">
    <citation type="journal article" date="2005" name="Science">
        <title>The Transcriptional Landscape of the Mammalian Genome.</title>
        <authorList>
            <consortium name="The FANTOM Consortium"/>
            <consortium name="Riken Genome Exploration Research Group and Genome Science Group (Genome Network Project Core Group)"/>
        </authorList>
    </citation>
    <scope>NUCLEOTIDE SEQUENCE</scope>
    <source>
        <strain evidence="2">C57BL/6J</strain>
        <tissue evidence="2">Testis</tissue>
    </source>
</reference>
<evidence type="ECO:0000313" key="2">
    <source>
        <dbReference type="EMBL" id="BAE20784.1"/>
    </source>
</evidence>
<feature type="non-terminal residue" evidence="2">
    <location>
        <position position="1"/>
    </location>
</feature>
<dbReference type="MGI" id="MGI:3644588">
    <property type="gene designation" value="Gm6420"/>
</dbReference>
<reference evidence="2" key="5">
    <citation type="journal article" date="2002" name="Nature">
        <title>Analysis of the mouse transcriptome based on functional annotation of 60,770 full-length cDNAs.</title>
        <authorList>
            <consortium name="The FANTOM Consortium and the RIKEN Genome Exploration Research Group Phase I and II Team"/>
        </authorList>
    </citation>
    <scope>NUCLEOTIDE SEQUENCE</scope>
    <source>
        <strain evidence="2">C57BL/6J</strain>
        <tissue evidence="2">Testis</tissue>
    </source>
</reference>
<organism evidence="2">
    <name type="scientific">Mus musculus</name>
    <name type="common">Mouse</name>
    <dbReference type="NCBI Taxonomy" id="10090"/>
    <lineage>
        <taxon>Eukaryota</taxon>
        <taxon>Metazoa</taxon>
        <taxon>Chordata</taxon>
        <taxon>Craniata</taxon>
        <taxon>Vertebrata</taxon>
        <taxon>Euteleostomi</taxon>
        <taxon>Mammalia</taxon>
        <taxon>Eutheria</taxon>
        <taxon>Euarchontoglires</taxon>
        <taxon>Glires</taxon>
        <taxon>Rodentia</taxon>
        <taxon>Myomorpha</taxon>
        <taxon>Muroidea</taxon>
        <taxon>Muridae</taxon>
        <taxon>Murinae</taxon>
        <taxon>Mus</taxon>
        <taxon>Mus</taxon>
    </lineage>
</organism>
<gene>
    <name evidence="3" type="primary">Gm6420</name>
    <name evidence="3" type="synonym">EG623356</name>
</gene>
<name>Q3V2L3_MOUSE</name>
<evidence type="ECO:0000313" key="3">
    <source>
        <dbReference type="MGI" id="MGI:3644588"/>
    </source>
</evidence>
<feature type="compositionally biased region" description="Low complexity" evidence="1">
    <location>
        <begin position="27"/>
        <end position="44"/>
    </location>
</feature>
<proteinExistence type="evidence at transcript level"/>
<feature type="region of interest" description="Disordered" evidence="1">
    <location>
        <begin position="1"/>
        <end position="139"/>
    </location>
</feature>
<dbReference type="EMBL" id="AK131727">
    <property type="protein sequence ID" value="BAE20784.1"/>
    <property type="molecule type" value="mRNA"/>
</dbReference>
<accession>Q3V2L3</accession>
<reference evidence="2" key="2">
    <citation type="journal article" date="2000" name="Genome Res.">
        <title>Normalization and subtraction of cap-trapper-selected cDNAs to prepare full-length cDNA libraries for rapid discovery of new genes.</title>
        <authorList>
            <person name="Carninci P."/>
            <person name="Shibata Y."/>
            <person name="Hayatsu N."/>
            <person name="Sugahara Y."/>
            <person name="Shibata K."/>
            <person name="Itoh M."/>
            <person name="Konno H."/>
            <person name="Okazaki Y."/>
            <person name="Muramatsu M."/>
            <person name="Hayashizaki Y."/>
        </authorList>
    </citation>
    <scope>NUCLEOTIDE SEQUENCE</scope>
    <source>
        <strain evidence="2">C57BL/6J</strain>
        <tissue evidence="2">Testis</tissue>
    </source>
</reference>
<evidence type="ECO:0000256" key="1">
    <source>
        <dbReference type="SAM" id="MobiDB-lite"/>
    </source>
</evidence>
<dbReference type="AGR" id="MGI:3644588"/>
<feature type="compositionally biased region" description="Pro residues" evidence="1">
    <location>
        <begin position="14"/>
        <end position="26"/>
    </location>
</feature>
<dbReference type="AlphaFoldDB" id="Q3V2L3"/>
<reference evidence="2" key="3">
    <citation type="journal article" date="2000" name="Genome Res.">
        <title>RIKEN integrated sequence analysis (RISA) system--384-format sequencing pipeline with 384 multicapillary sequencer.</title>
        <authorList>
            <person name="Shibata K."/>
            <person name="Itoh M."/>
            <person name="Aizawa K."/>
            <person name="Nagaoka S."/>
            <person name="Sasaki N."/>
            <person name="Carninci P."/>
            <person name="Konno H."/>
            <person name="Akiyama J."/>
            <person name="Nishi K."/>
            <person name="Kitsunai T."/>
            <person name="Tashiro H."/>
            <person name="Itoh M."/>
            <person name="Sumi N."/>
            <person name="Ishii Y."/>
            <person name="Nakamura S."/>
            <person name="Hazama M."/>
            <person name="Nishine T."/>
            <person name="Harada A."/>
            <person name="Yamamoto R."/>
            <person name="Matsumoto H."/>
            <person name="Sakaguchi S."/>
            <person name="Ikegami T."/>
            <person name="Kashiwagi K."/>
            <person name="Fujiwake S."/>
            <person name="Inoue K."/>
            <person name="Togawa Y."/>
            <person name="Izawa M."/>
            <person name="Ohara E."/>
            <person name="Watahiki M."/>
            <person name="Yoneda Y."/>
            <person name="Ishikawa T."/>
            <person name="Ozawa K."/>
            <person name="Tanaka T."/>
            <person name="Matsuura S."/>
            <person name="Kawai J."/>
            <person name="Okazaki Y."/>
            <person name="Muramatsu M."/>
            <person name="Inoue Y."/>
            <person name="Kira A."/>
            <person name="Hayashizaki Y."/>
        </authorList>
    </citation>
    <scope>NUCLEOTIDE SEQUENCE</scope>
    <source>
        <strain evidence="2">C57BL/6J</strain>
        <tissue evidence="2">Testis</tissue>
    </source>
</reference>
<reference evidence="2" key="8">
    <citation type="journal article" date="2005" name="Science">
        <title>Antisense Transcription in the Mammalian Transcriptome.</title>
        <authorList>
            <consortium name="RIKEN Genome Exploration Research Group and Genome Science Group (Genome Network Project Core Group) and the FANTOM Consortium"/>
        </authorList>
    </citation>
    <scope>NUCLEOTIDE SEQUENCE</scope>
    <source>
        <strain evidence="2">C57BL/6J</strain>
        <tissue evidence="2">Testis</tissue>
    </source>
</reference>
<reference evidence="2" key="6">
    <citation type="submission" date="2004-03" db="EMBL/GenBank/DDBJ databases">
        <authorList>
            <person name="Arakawa T."/>
            <person name="Carninci P."/>
            <person name="Fukuda S."/>
            <person name="Hashizume W."/>
            <person name="Hayashida K."/>
            <person name="Hori F."/>
            <person name="Iida J."/>
            <person name="Imamura K."/>
            <person name="Imotani K."/>
            <person name="Itoh M."/>
            <person name="Kanagawa S."/>
            <person name="Kawai J."/>
            <person name="Kojima M."/>
            <person name="Konno H."/>
            <person name="Murata M."/>
            <person name="Nakamura M."/>
            <person name="Ninomiya N."/>
            <person name="Nishiyori H."/>
            <person name="Nomura K."/>
            <person name="Ohno M."/>
            <person name="Sakazume N."/>
            <person name="Sano H."/>
            <person name="Sasaki D."/>
            <person name="Shibata K."/>
            <person name="Shiraki T."/>
            <person name="Tagami M."/>
            <person name="Tagami Y."/>
            <person name="Waki K."/>
            <person name="Watahiki A."/>
            <person name="Muramatsu M."/>
            <person name="Hayashizaki Y."/>
        </authorList>
    </citation>
    <scope>NUCLEOTIDE SEQUENCE</scope>
    <source>
        <strain evidence="2">C57BL/6J</strain>
        <tissue evidence="2">Testis</tissue>
    </source>
</reference>
<protein>
    <submittedName>
        <fullName evidence="2">Uncharacterized protein</fullName>
    </submittedName>
</protein>
<sequence length="139" mass="13971">FLPGALAGHEQPAAGPPPSPPAPPAALPTSAARRAAPLPRLSPAQRPGALAQEPGGNAPRPLGWRRPMSSARGEAGPSNQMSGRPASRPIGSDSGYTPALILEERTAQSPEVGPDPAAQSKSSRAGQRREGVGLGRSGA</sequence>
<reference evidence="2" key="4">
    <citation type="journal article" date="2001" name="Nature">
        <title>Functional annotation of a full-length mouse cDNA collection.</title>
        <authorList>
            <consortium name="The RIKEN Genome Exploration Research Group Phase II Team and the FANTOM Consortium"/>
        </authorList>
    </citation>
    <scope>NUCLEOTIDE SEQUENCE</scope>
    <source>
        <strain evidence="2">C57BL/6J</strain>
        <tissue evidence="2">Testis</tissue>
    </source>
</reference>
<reference evidence="2" key="1">
    <citation type="journal article" date="1999" name="Methods Enzymol.">
        <title>High-efficiency full-length cDNA cloning.</title>
        <authorList>
            <person name="Carninci P."/>
            <person name="Hayashizaki Y."/>
        </authorList>
    </citation>
    <scope>NUCLEOTIDE SEQUENCE</scope>
    <source>
        <strain evidence="2">C57BL/6J</strain>
        <tissue evidence="2">Testis</tissue>
    </source>
</reference>